<feature type="domain" description="ABC-2 type transporter transmembrane" evidence="10">
    <location>
        <begin position="43"/>
        <end position="268"/>
    </location>
</feature>
<evidence type="ECO:0000256" key="3">
    <source>
        <dbReference type="ARBA" id="ARBA00022448"/>
    </source>
</evidence>
<organism evidence="11 12">
    <name type="scientific">Prauserella shujinwangii</name>
    <dbReference type="NCBI Taxonomy" id="1453103"/>
    <lineage>
        <taxon>Bacteria</taxon>
        <taxon>Bacillati</taxon>
        <taxon>Actinomycetota</taxon>
        <taxon>Actinomycetes</taxon>
        <taxon>Pseudonocardiales</taxon>
        <taxon>Pseudonocardiaceae</taxon>
        <taxon>Prauserella</taxon>
    </lineage>
</organism>
<dbReference type="GO" id="GO:0005886">
    <property type="term" value="C:plasma membrane"/>
    <property type="evidence" value="ECO:0007669"/>
    <property type="project" value="UniProtKB-SubCell"/>
</dbReference>
<feature type="transmembrane region" description="Helical" evidence="9">
    <location>
        <begin position="91"/>
        <end position="109"/>
    </location>
</feature>
<evidence type="ECO:0000313" key="11">
    <source>
        <dbReference type="EMBL" id="PRX47942.1"/>
    </source>
</evidence>
<accession>A0A2T0LVS1</accession>
<keyword evidence="4" id="KW-1003">Cell membrane</keyword>
<evidence type="ECO:0000256" key="2">
    <source>
        <dbReference type="ARBA" id="ARBA00007783"/>
    </source>
</evidence>
<feature type="transmembrane region" description="Helical" evidence="9">
    <location>
        <begin position="145"/>
        <end position="163"/>
    </location>
</feature>
<gene>
    <name evidence="11" type="ORF">B0I33_105526</name>
</gene>
<dbReference type="PANTHER" id="PTHR30413:SF10">
    <property type="entry name" value="CAPSULE POLYSACCHARIDE EXPORT INNER-MEMBRANE PROTEIN CTRC"/>
    <property type="match status" value="1"/>
</dbReference>
<keyword evidence="12" id="KW-1185">Reference proteome</keyword>
<sequence>MHATSTVPAAGESVAAEKPVPDRRSWNRAFADIRDGVTQRELWSHLGWQDIKQRYRRSVLGPLWITMSMGVTALGLGLLYSQLFGAPIGTFLPYITTGFIVWQFILGNLTEGTDTFIRNEGLIKHLPAPLSVYVLRTLWRQSIMFAHNMIIYVIVLAVFWGSLTKSGYVLTDNGVPQPGLGWSALLAIPGFLLLAVNAGWVILLFGIVSTRFRDIPQVITSLINLMFFMTPIVWTTDILQNRFGESAGWRDLVVELNPLYHLLQLVRAPLIGNEQSWHHWVISAGIALVGWILALVVMRNYRSRVSYWV</sequence>
<evidence type="ECO:0000256" key="5">
    <source>
        <dbReference type="ARBA" id="ARBA00022692"/>
    </source>
</evidence>
<dbReference type="PANTHER" id="PTHR30413">
    <property type="entry name" value="INNER MEMBRANE TRANSPORT PERMEASE"/>
    <property type="match status" value="1"/>
</dbReference>
<evidence type="ECO:0000256" key="7">
    <source>
        <dbReference type="ARBA" id="ARBA00023136"/>
    </source>
</evidence>
<name>A0A2T0LVS1_9PSEU</name>
<dbReference type="GO" id="GO:0140359">
    <property type="term" value="F:ABC-type transporter activity"/>
    <property type="evidence" value="ECO:0007669"/>
    <property type="project" value="InterPro"/>
</dbReference>
<comment type="caution">
    <text evidence="11">The sequence shown here is derived from an EMBL/GenBank/DDBJ whole genome shotgun (WGS) entry which is preliminary data.</text>
</comment>
<keyword evidence="7 9" id="KW-0472">Membrane</keyword>
<evidence type="ECO:0000256" key="8">
    <source>
        <dbReference type="SAM" id="MobiDB-lite"/>
    </source>
</evidence>
<reference evidence="11 12" key="1">
    <citation type="submission" date="2018-03" db="EMBL/GenBank/DDBJ databases">
        <title>Genomic Encyclopedia of Type Strains, Phase III (KMG-III): the genomes of soil and plant-associated and newly described type strains.</title>
        <authorList>
            <person name="Whitman W."/>
        </authorList>
    </citation>
    <scope>NUCLEOTIDE SEQUENCE [LARGE SCALE GENOMIC DNA]</scope>
    <source>
        <strain evidence="11 12">CGMCC 4.7125</strain>
    </source>
</reference>
<evidence type="ECO:0000256" key="1">
    <source>
        <dbReference type="ARBA" id="ARBA00004651"/>
    </source>
</evidence>
<evidence type="ECO:0000256" key="9">
    <source>
        <dbReference type="SAM" id="Phobius"/>
    </source>
</evidence>
<comment type="subcellular location">
    <subcellularLocation>
        <location evidence="1">Cell membrane</location>
        <topology evidence="1">Multi-pass membrane protein</topology>
    </subcellularLocation>
</comment>
<feature type="transmembrane region" description="Helical" evidence="9">
    <location>
        <begin position="215"/>
        <end position="234"/>
    </location>
</feature>
<feature type="transmembrane region" description="Helical" evidence="9">
    <location>
        <begin position="277"/>
        <end position="298"/>
    </location>
</feature>
<dbReference type="Pfam" id="PF01061">
    <property type="entry name" value="ABC2_membrane"/>
    <property type="match status" value="1"/>
</dbReference>
<keyword evidence="5 9" id="KW-0812">Transmembrane</keyword>
<evidence type="ECO:0000313" key="12">
    <source>
        <dbReference type="Proteomes" id="UP000238362"/>
    </source>
</evidence>
<feature type="region of interest" description="Disordered" evidence="8">
    <location>
        <begin position="1"/>
        <end position="20"/>
    </location>
</feature>
<evidence type="ECO:0000256" key="6">
    <source>
        <dbReference type="ARBA" id="ARBA00022989"/>
    </source>
</evidence>
<feature type="transmembrane region" description="Helical" evidence="9">
    <location>
        <begin position="59"/>
        <end position="79"/>
    </location>
</feature>
<keyword evidence="6 9" id="KW-1133">Transmembrane helix</keyword>
<dbReference type="Proteomes" id="UP000238362">
    <property type="component" value="Unassembled WGS sequence"/>
</dbReference>
<dbReference type="GO" id="GO:0015920">
    <property type="term" value="P:lipopolysaccharide transport"/>
    <property type="evidence" value="ECO:0007669"/>
    <property type="project" value="TreeGrafter"/>
</dbReference>
<dbReference type="AlphaFoldDB" id="A0A2T0LVS1"/>
<dbReference type="InterPro" id="IPR013525">
    <property type="entry name" value="ABC2_TM"/>
</dbReference>
<keyword evidence="3" id="KW-0813">Transport</keyword>
<feature type="transmembrane region" description="Helical" evidence="9">
    <location>
        <begin position="183"/>
        <end position="208"/>
    </location>
</feature>
<evidence type="ECO:0000256" key="4">
    <source>
        <dbReference type="ARBA" id="ARBA00022475"/>
    </source>
</evidence>
<dbReference type="RefSeq" id="WP_425440479.1">
    <property type="nucleotide sequence ID" value="NZ_PVNH01000005.1"/>
</dbReference>
<proteinExistence type="inferred from homology"/>
<protein>
    <submittedName>
        <fullName evidence="11">ABC-2 type transport system permease protein</fullName>
    </submittedName>
</protein>
<comment type="similarity">
    <text evidence="2">Belongs to the ABC-2 integral membrane protein family.</text>
</comment>
<dbReference type="EMBL" id="PVNH01000005">
    <property type="protein sequence ID" value="PRX47942.1"/>
    <property type="molecule type" value="Genomic_DNA"/>
</dbReference>
<evidence type="ECO:0000259" key="10">
    <source>
        <dbReference type="Pfam" id="PF01061"/>
    </source>
</evidence>